<dbReference type="GO" id="GO:0008726">
    <property type="term" value="F:alkanesulfonate monooxygenase activity"/>
    <property type="evidence" value="ECO:0007669"/>
    <property type="project" value="TreeGrafter"/>
</dbReference>
<dbReference type="InterPro" id="IPR011251">
    <property type="entry name" value="Luciferase-like_dom"/>
</dbReference>
<dbReference type="InterPro" id="IPR050172">
    <property type="entry name" value="SsuD_RutA_monooxygenase"/>
</dbReference>
<evidence type="ECO:0000256" key="1">
    <source>
        <dbReference type="ARBA" id="ARBA00022630"/>
    </source>
</evidence>
<keyword evidence="7" id="KW-1185">Reference proteome</keyword>
<dbReference type="EMBL" id="CACSIP010000046">
    <property type="protein sequence ID" value="CAA0132971.1"/>
    <property type="molecule type" value="Genomic_DNA"/>
</dbReference>
<dbReference type="GO" id="GO:0046306">
    <property type="term" value="P:alkanesulfonate catabolic process"/>
    <property type="evidence" value="ECO:0007669"/>
    <property type="project" value="TreeGrafter"/>
</dbReference>
<evidence type="ECO:0000256" key="2">
    <source>
        <dbReference type="ARBA" id="ARBA00022643"/>
    </source>
</evidence>
<dbReference type="OrthoDB" id="9776438at2"/>
<proteinExistence type="predicted"/>
<dbReference type="InterPro" id="IPR036661">
    <property type="entry name" value="Luciferase-like_sf"/>
</dbReference>
<evidence type="ECO:0000256" key="4">
    <source>
        <dbReference type="ARBA" id="ARBA00023033"/>
    </source>
</evidence>
<accession>A0A5S9R929</accession>
<keyword evidence="1" id="KW-0285">Flavoprotein</keyword>
<dbReference type="RefSeq" id="WP_159234515.1">
    <property type="nucleotide sequence ID" value="NZ_CACSIP010000046.1"/>
</dbReference>
<evidence type="ECO:0000256" key="3">
    <source>
        <dbReference type="ARBA" id="ARBA00023002"/>
    </source>
</evidence>
<keyword evidence="3" id="KW-0560">Oxidoreductase</keyword>
<evidence type="ECO:0000259" key="5">
    <source>
        <dbReference type="Pfam" id="PF00296"/>
    </source>
</evidence>
<dbReference type="InterPro" id="IPR019921">
    <property type="entry name" value="Lucif-like_OxRdtase_Rv2161c"/>
</dbReference>
<dbReference type="PANTHER" id="PTHR42847:SF4">
    <property type="entry name" value="ALKANESULFONATE MONOOXYGENASE-RELATED"/>
    <property type="match status" value="1"/>
</dbReference>
<dbReference type="Pfam" id="PF00296">
    <property type="entry name" value="Bac_luciferase"/>
    <property type="match status" value="1"/>
</dbReference>
<reference evidence="6 7" key="1">
    <citation type="submission" date="2019-11" db="EMBL/GenBank/DDBJ databases">
        <authorList>
            <person name="Holert J."/>
        </authorList>
    </citation>
    <scope>NUCLEOTIDE SEQUENCE [LARGE SCALE GENOMIC DNA]</scope>
    <source>
        <strain evidence="6">BC8_1</strain>
    </source>
</reference>
<dbReference type="AlphaFoldDB" id="A0A5S9R929"/>
<evidence type="ECO:0000313" key="7">
    <source>
        <dbReference type="Proteomes" id="UP000430146"/>
    </source>
</evidence>
<organism evidence="6 7">
    <name type="scientific">Mycolicibacterium vanbaalenii</name>
    <name type="common">Mycobacterium vanbaalenii</name>
    <dbReference type="NCBI Taxonomy" id="110539"/>
    <lineage>
        <taxon>Bacteria</taxon>
        <taxon>Bacillati</taxon>
        <taxon>Actinomycetota</taxon>
        <taxon>Actinomycetes</taxon>
        <taxon>Mycobacteriales</taxon>
        <taxon>Mycobacteriaceae</taxon>
        <taxon>Mycolicibacterium</taxon>
    </lineage>
</organism>
<keyword evidence="4" id="KW-0503">Monooxygenase</keyword>
<keyword evidence="2" id="KW-0288">FMN</keyword>
<dbReference type="PANTHER" id="PTHR42847">
    <property type="entry name" value="ALKANESULFONATE MONOOXYGENASE"/>
    <property type="match status" value="1"/>
</dbReference>
<dbReference type="Gene3D" id="3.20.20.30">
    <property type="entry name" value="Luciferase-like domain"/>
    <property type="match status" value="1"/>
</dbReference>
<protein>
    <recommendedName>
        <fullName evidence="5">Luciferase-like domain-containing protein</fullName>
    </recommendedName>
</protein>
<gene>
    <name evidence="6" type="ORF">AELLOGFF_06033</name>
</gene>
<sequence>MKFGVGMPTGMEGLINPIPFFEPRHFIEAARRAEELGYDSVWGNDHYAPQNYVRQKHGSTPNFYEVLTVLTAAAAVTQRVQVGTAVLVLPMRDIVTLARQAATLDQLSRGRLLLGVGIGAYPEEYAAARPDLVGAHRGEMLEEGLTLLRRLMREPTVSHHGQHYAVESLELAPKGYDGEVQVLVGGHQLRGIDRAIRYGTGWIPGWRPFDELAEWIRTLRERAEAAGRDPTSLTVAPQLSCLIGRNHEATERRYVSTGMVQHRRSLAFDGRDPAKSLHNNLIGGYDAVYERVERLAKMGADHLACTTFCVDTVEEWFEQLELFAVEVIRPYRRVHGLSDTVATSR</sequence>
<dbReference type="NCBIfam" id="TIGR03619">
    <property type="entry name" value="F420_Rv2161c"/>
    <property type="match status" value="1"/>
</dbReference>
<feature type="domain" description="Luciferase-like" evidence="5">
    <location>
        <begin position="1"/>
        <end position="271"/>
    </location>
</feature>
<evidence type="ECO:0000313" key="6">
    <source>
        <dbReference type="EMBL" id="CAA0132971.1"/>
    </source>
</evidence>
<dbReference type="SUPFAM" id="SSF51679">
    <property type="entry name" value="Bacterial luciferase-like"/>
    <property type="match status" value="1"/>
</dbReference>
<name>A0A5S9R929_MYCVN</name>
<dbReference type="Proteomes" id="UP000430146">
    <property type="component" value="Unassembled WGS sequence"/>
</dbReference>